<accession>A0A378KSC6</accession>
<dbReference type="EC" id="3.5.1.86" evidence="3"/>
<feature type="domain" description="Amidase" evidence="1">
    <location>
        <begin position="44"/>
        <end position="480"/>
    </location>
</feature>
<dbReference type="InterPro" id="IPR036928">
    <property type="entry name" value="AS_sf"/>
</dbReference>
<dbReference type="EMBL" id="UGOW01000001">
    <property type="protein sequence ID" value="STY16387.1"/>
    <property type="molecule type" value="Genomic_DNA"/>
</dbReference>
<name>A0A378KSC6_9GAMM</name>
<dbReference type="GO" id="GO:0004040">
    <property type="term" value="F:amidase activity"/>
    <property type="evidence" value="ECO:0007669"/>
    <property type="project" value="UniProtKB-EC"/>
</dbReference>
<dbReference type="InterPro" id="IPR023631">
    <property type="entry name" value="Amidase_dom"/>
</dbReference>
<evidence type="ECO:0000313" key="2">
    <source>
        <dbReference type="EMBL" id="KTD52883.1"/>
    </source>
</evidence>
<gene>
    <name evidence="3" type="primary">mdlY</name>
    <name evidence="2" type="ORF">Lqua_0716</name>
    <name evidence="3" type="ORF">NCTC12376_00169</name>
</gene>
<organism evidence="3 5">
    <name type="scientific">Legionella quateirensis</name>
    <dbReference type="NCBI Taxonomy" id="45072"/>
    <lineage>
        <taxon>Bacteria</taxon>
        <taxon>Pseudomonadati</taxon>
        <taxon>Pseudomonadota</taxon>
        <taxon>Gammaproteobacteria</taxon>
        <taxon>Legionellales</taxon>
        <taxon>Legionellaceae</taxon>
        <taxon>Legionella</taxon>
    </lineage>
</organism>
<dbReference type="EMBL" id="LNYR01000006">
    <property type="protein sequence ID" value="KTD52883.1"/>
    <property type="molecule type" value="Genomic_DNA"/>
</dbReference>
<dbReference type="Pfam" id="PF01425">
    <property type="entry name" value="Amidase"/>
    <property type="match status" value="1"/>
</dbReference>
<dbReference type="GO" id="GO:0050537">
    <property type="term" value="F:mandelamide amidase activity"/>
    <property type="evidence" value="ECO:0007669"/>
    <property type="project" value="UniProtKB-EC"/>
</dbReference>
<keyword evidence="3" id="KW-0378">Hydrolase</keyword>
<evidence type="ECO:0000259" key="1">
    <source>
        <dbReference type="Pfam" id="PF01425"/>
    </source>
</evidence>
<evidence type="ECO:0000313" key="5">
    <source>
        <dbReference type="Proteomes" id="UP000254230"/>
    </source>
</evidence>
<dbReference type="OrthoDB" id="9811471at2"/>
<dbReference type="PANTHER" id="PTHR42678">
    <property type="entry name" value="AMIDASE"/>
    <property type="match status" value="1"/>
</dbReference>
<proteinExistence type="predicted"/>
<dbReference type="EC" id="3.5.1.4" evidence="3"/>
<dbReference type="Proteomes" id="UP000054639">
    <property type="component" value="Unassembled WGS sequence"/>
</dbReference>
<dbReference type="Proteomes" id="UP000254230">
    <property type="component" value="Unassembled WGS sequence"/>
</dbReference>
<evidence type="ECO:0000313" key="3">
    <source>
        <dbReference type="EMBL" id="STY16387.1"/>
    </source>
</evidence>
<dbReference type="PANTHER" id="PTHR42678:SF34">
    <property type="entry name" value="OS04G0183300 PROTEIN"/>
    <property type="match status" value="1"/>
</dbReference>
<reference evidence="2 4" key="1">
    <citation type="submission" date="2015-11" db="EMBL/GenBank/DDBJ databases">
        <title>Genomic analysis of 38 Legionella species identifies large and diverse effector repertoires.</title>
        <authorList>
            <person name="Burstein D."/>
            <person name="Amaro F."/>
            <person name="Zusman T."/>
            <person name="Lifshitz Z."/>
            <person name="Cohen O."/>
            <person name="Gilbert J.A."/>
            <person name="Pupko T."/>
            <person name="Shuman H.A."/>
            <person name="Segal G."/>
        </authorList>
    </citation>
    <scope>NUCLEOTIDE SEQUENCE [LARGE SCALE GENOMIC DNA]</scope>
    <source>
        <strain evidence="2 4">ATCC 49507</strain>
    </source>
</reference>
<dbReference type="SUPFAM" id="SSF75304">
    <property type="entry name" value="Amidase signature (AS) enzymes"/>
    <property type="match status" value="1"/>
</dbReference>
<reference evidence="3 5" key="2">
    <citation type="submission" date="2018-06" db="EMBL/GenBank/DDBJ databases">
        <authorList>
            <consortium name="Pathogen Informatics"/>
            <person name="Doyle S."/>
        </authorList>
    </citation>
    <scope>NUCLEOTIDE SEQUENCE [LARGE SCALE GENOMIC DNA]</scope>
    <source>
        <strain evidence="3 5">NCTC12376</strain>
    </source>
</reference>
<protein>
    <submittedName>
        <fullName evidence="3">Amidase</fullName>
        <ecNumber evidence="3">3.5.1.4</ecNumber>
        <ecNumber evidence="3">3.5.1.86</ecNumber>
    </submittedName>
</protein>
<sequence length="556" mass="61616">MKFIHLIFILLQLPHAVFGFQLEEASITDVHKAITEHQLTCEQLVTAYIERIKKFNLSVTDSPPINAITEINRSALDDARQKDNLFEKTNTLSGPLHCIPIILKDNIDSFDTTTTAGSYALLGNQPSKDAFLSQKLREAGAIILGKGGMDEFAWGMMGISSRNGRIGNAYNPDKNPGGSSGGPAAAVSANFAMAGIGSDNSGSVRIPAVFNGLIGMRPSTGLISQSGLFPMGKIDGVAGPMTRTVSDLAILLDVIAKPDPEEKNAKNINHPQSYTAYLNKNGLQNKRIGIVRQVGTVDTFKDMPEHILNIMQKAYSDMQNLGARFIEIKLNGFDTHREYNQAGEIQDINKYLNSYPATRTNFRDICESNRTRNFGTINECLKFMKKMEKQTVHEIKLAHNIALKNNDYVNKMMQEKQLDALLIPISTQGIATYDGNTINTWRAPVSSNSGMPSIAFIIGYFQDMPIGVELIGKHYTESALIEMAYAYEQHSPKRQVPKMPKENKQVENMSIAQFNNVINQLGKKAYEQVLKPYGNDENKLTAEVFQKITQSVLNNE</sequence>
<evidence type="ECO:0000313" key="4">
    <source>
        <dbReference type="Proteomes" id="UP000054639"/>
    </source>
</evidence>
<keyword evidence="4" id="KW-1185">Reference proteome</keyword>
<dbReference type="STRING" id="45072.Lqua_0716"/>
<dbReference type="RefSeq" id="WP_058472908.1">
    <property type="nucleotide sequence ID" value="NZ_CAAAIL010000007.1"/>
</dbReference>
<dbReference type="Gene3D" id="3.90.1300.10">
    <property type="entry name" value="Amidase signature (AS) domain"/>
    <property type="match status" value="1"/>
</dbReference>
<dbReference type="AlphaFoldDB" id="A0A378KSC6"/>